<proteinExistence type="predicted"/>
<evidence type="ECO:0000313" key="11">
    <source>
        <dbReference type="Proteomes" id="UP000005426"/>
    </source>
</evidence>
<sequence length="437" mass="50907">MIKQAVEDESLMPPSCCSSPLTPSLIRGILNQDDQDTFLLAVVKLNTPADEQLFCPDPDCGHFIPPQDGYDARHPFDLACVKCNGRMCGICKDIGHGLGEHCPLDWELNLLKKKQQQQNDKEIWRRCYECRNLVGASETCQIMTCLCKAQFCSACTGIWDPITGCPNLCSFEDEMQRRRIAATLSSINELKLRSNPSVQQLGQDQQKELHRFMTYKFKTKDALQTRHLTQEATLEEKYELQEEAIQERNTKASNQMEIRHLKAEMELQDRLDKYEDTIGFRIKHMEGYCNGLGRNPSSRAAVARTVTEKDLRELGHHYHIRDTMEQIWGGKINVMRERQTRQQEACRIKQENELEAFMDKRQEVLDKMEAEFLREETHFDQVFAARQRHIQARWVLAIEVLCRELEEQNPKQACRRVSIPKWPEDRAFRIRSSEKEQ</sequence>
<evidence type="ECO:0000256" key="8">
    <source>
        <dbReference type="ARBA" id="ARBA00022833"/>
    </source>
</evidence>
<evidence type="ECO:0000256" key="6">
    <source>
        <dbReference type="ARBA" id="ARBA00022771"/>
    </source>
</evidence>
<organism evidence="10 11">
    <name type="scientific">Hypocrea atroviridis (strain ATCC 20476 / IMI 206040)</name>
    <name type="common">Trichoderma atroviride</name>
    <dbReference type="NCBI Taxonomy" id="452589"/>
    <lineage>
        <taxon>Eukaryota</taxon>
        <taxon>Fungi</taxon>
        <taxon>Dikarya</taxon>
        <taxon>Ascomycota</taxon>
        <taxon>Pezizomycotina</taxon>
        <taxon>Sordariomycetes</taxon>
        <taxon>Hypocreomycetidae</taxon>
        <taxon>Hypocreales</taxon>
        <taxon>Hypocreaceae</taxon>
        <taxon>Trichoderma</taxon>
    </lineage>
</organism>
<keyword evidence="11" id="KW-1185">Reference proteome</keyword>
<evidence type="ECO:0000256" key="5">
    <source>
        <dbReference type="ARBA" id="ARBA00022737"/>
    </source>
</evidence>
<dbReference type="KEGG" id="tatv:25778061"/>
<keyword evidence="8" id="KW-0862">Zinc</keyword>
<dbReference type="EC" id="2.3.2.31" evidence="2"/>
<evidence type="ECO:0000256" key="1">
    <source>
        <dbReference type="ARBA" id="ARBA00001798"/>
    </source>
</evidence>
<keyword evidence="7" id="KW-0833">Ubl conjugation pathway</keyword>
<keyword evidence="3" id="KW-0808">Transferase</keyword>
<dbReference type="eggNOG" id="KOG1812">
    <property type="taxonomic scope" value="Eukaryota"/>
</dbReference>
<keyword evidence="5" id="KW-0677">Repeat</keyword>
<evidence type="ECO:0000313" key="10">
    <source>
        <dbReference type="EMBL" id="EHK42794.1"/>
    </source>
</evidence>
<dbReference type="Gene3D" id="1.20.120.1750">
    <property type="match status" value="1"/>
</dbReference>
<keyword evidence="6" id="KW-0863">Zinc-finger</keyword>
<dbReference type="GO" id="GO:0008270">
    <property type="term" value="F:zinc ion binding"/>
    <property type="evidence" value="ECO:0007669"/>
    <property type="project" value="UniProtKB-KW"/>
</dbReference>
<keyword evidence="4" id="KW-0479">Metal-binding</keyword>
<dbReference type="InterPro" id="IPR031127">
    <property type="entry name" value="E3_UB_ligase_RBR"/>
</dbReference>
<feature type="domain" description="RING-type" evidence="9">
    <location>
        <begin position="1"/>
        <end position="173"/>
    </location>
</feature>
<comment type="caution">
    <text evidence="10">The sequence shown here is derived from an EMBL/GenBank/DDBJ whole genome shotgun (WGS) entry which is preliminary data.</text>
</comment>
<dbReference type="HOGENOM" id="CLU_025203_0_0_1"/>
<gene>
    <name evidence="10" type="ORF">TRIATDRAFT_224758</name>
</gene>
<evidence type="ECO:0000256" key="4">
    <source>
        <dbReference type="ARBA" id="ARBA00022723"/>
    </source>
</evidence>
<evidence type="ECO:0000256" key="2">
    <source>
        <dbReference type="ARBA" id="ARBA00012251"/>
    </source>
</evidence>
<accession>G9P323</accession>
<dbReference type="GO" id="GO:0016567">
    <property type="term" value="P:protein ubiquitination"/>
    <property type="evidence" value="ECO:0007669"/>
    <property type="project" value="InterPro"/>
</dbReference>
<dbReference type="OrthoDB" id="9977870at2759"/>
<dbReference type="OMA" id="KETDICE"/>
<dbReference type="EMBL" id="ABDG02000026">
    <property type="protein sequence ID" value="EHK42794.1"/>
    <property type="molecule type" value="Genomic_DNA"/>
</dbReference>
<evidence type="ECO:0000256" key="3">
    <source>
        <dbReference type="ARBA" id="ARBA00022679"/>
    </source>
</evidence>
<dbReference type="PROSITE" id="PS51873">
    <property type="entry name" value="TRIAD"/>
    <property type="match status" value="1"/>
</dbReference>
<dbReference type="AlphaFoldDB" id="G9P323"/>
<dbReference type="PANTHER" id="PTHR11685">
    <property type="entry name" value="RBR FAMILY RING FINGER AND IBR DOMAIN-CONTAINING"/>
    <property type="match status" value="1"/>
</dbReference>
<dbReference type="InterPro" id="IPR002867">
    <property type="entry name" value="IBR_dom"/>
</dbReference>
<comment type="catalytic activity">
    <reaction evidence="1">
        <text>[E2 ubiquitin-conjugating enzyme]-S-ubiquitinyl-L-cysteine + [acceptor protein]-L-lysine = [E2 ubiquitin-conjugating enzyme]-L-cysteine + [acceptor protein]-N(6)-ubiquitinyl-L-lysine.</text>
        <dbReference type="EC" id="2.3.2.31"/>
    </reaction>
</comment>
<dbReference type="GO" id="GO:0061630">
    <property type="term" value="F:ubiquitin protein ligase activity"/>
    <property type="evidence" value="ECO:0007669"/>
    <property type="project" value="UniProtKB-EC"/>
</dbReference>
<dbReference type="SUPFAM" id="SSF57850">
    <property type="entry name" value="RING/U-box"/>
    <property type="match status" value="1"/>
</dbReference>
<protein>
    <recommendedName>
        <fullName evidence="2">RBR-type E3 ubiquitin transferase</fullName>
        <ecNumber evidence="2">2.3.2.31</ecNumber>
    </recommendedName>
</protein>
<evidence type="ECO:0000256" key="7">
    <source>
        <dbReference type="ARBA" id="ARBA00022786"/>
    </source>
</evidence>
<dbReference type="CDD" id="cd20335">
    <property type="entry name" value="BRcat_RBR"/>
    <property type="match status" value="1"/>
</dbReference>
<reference evidence="10 11" key="1">
    <citation type="journal article" date="2011" name="Genome Biol.">
        <title>Comparative genome sequence analysis underscores mycoparasitism as the ancestral life style of Trichoderma.</title>
        <authorList>
            <person name="Kubicek C.P."/>
            <person name="Herrera-Estrella A."/>
            <person name="Seidl-Seiboth V."/>
            <person name="Martinez D.A."/>
            <person name="Druzhinina I.S."/>
            <person name="Thon M."/>
            <person name="Zeilinger S."/>
            <person name="Casas-Flores S."/>
            <person name="Horwitz B.A."/>
            <person name="Mukherjee P.K."/>
            <person name="Mukherjee M."/>
            <person name="Kredics L."/>
            <person name="Alcaraz L.D."/>
            <person name="Aerts A."/>
            <person name="Antal Z."/>
            <person name="Atanasova L."/>
            <person name="Cervantes-Badillo M.G."/>
            <person name="Challacombe J."/>
            <person name="Chertkov O."/>
            <person name="McCluskey K."/>
            <person name="Coulpier F."/>
            <person name="Deshpande N."/>
            <person name="von Doehren H."/>
            <person name="Ebbole D.J."/>
            <person name="Esquivel-Naranjo E.U."/>
            <person name="Fekete E."/>
            <person name="Flipphi M."/>
            <person name="Glaser F."/>
            <person name="Gomez-Rodriguez E.Y."/>
            <person name="Gruber S."/>
            <person name="Han C."/>
            <person name="Henrissat B."/>
            <person name="Hermosa R."/>
            <person name="Hernandez-Onate M."/>
            <person name="Karaffa L."/>
            <person name="Kosti I."/>
            <person name="Le Crom S."/>
            <person name="Lindquist E."/>
            <person name="Lucas S."/>
            <person name="Luebeck M."/>
            <person name="Luebeck P.S."/>
            <person name="Margeot A."/>
            <person name="Metz B."/>
            <person name="Misra M."/>
            <person name="Nevalainen H."/>
            <person name="Omann M."/>
            <person name="Packer N."/>
            <person name="Perrone G."/>
            <person name="Uresti-Rivera E.E."/>
            <person name="Salamov A."/>
            <person name="Schmoll M."/>
            <person name="Seiboth B."/>
            <person name="Shapiro H."/>
            <person name="Sukno S."/>
            <person name="Tamayo-Ramos J.A."/>
            <person name="Tisch D."/>
            <person name="Wiest A."/>
            <person name="Wilkinson H.H."/>
            <person name="Zhang M."/>
            <person name="Coutinho P.M."/>
            <person name="Kenerley C.M."/>
            <person name="Monte E."/>
            <person name="Baker S.E."/>
            <person name="Grigoriev I.V."/>
        </authorList>
    </citation>
    <scope>NUCLEOTIDE SEQUENCE [LARGE SCALE GENOMIC DNA]</scope>
    <source>
        <strain evidence="11">ATCC 20476 / IMI 206040</strain>
    </source>
</reference>
<evidence type="ECO:0000259" key="9">
    <source>
        <dbReference type="PROSITE" id="PS51873"/>
    </source>
</evidence>
<dbReference type="Pfam" id="PF01485">
    <property type="entry name" value="IBR"/>
    <property type="match status" value="1"/>
</dbReference>
<dbReference type="InterPro" id="IPR044066">
    <property type="entry name" value="TRIAD_supradom"/>
</dbReference>
<dbReference type="GeneID" id="25778061"/>
<dbReference type="STRING" id="452589.G9P323"/>
<name>G9P323_HYPAI</name>
<dbReference type="Proteomes" id="UP000005426">
    <property type="component" value="Unassembled WGS sequence"/>
</dbReference>